<feature type="compositionally biased region" description="Basic and acidic residues" evidence="1">
    <location>
        <begin position="181"/>
        <end position="197"/>
    </location>
</feature>
<dbReference type="Gene3D" id="3.40.50.1110">
    <property type="entry name" value="SGNH hydrolase"/>
    <property type="match status" value="1"/>
</dbReference>
<feature type="region of interest" description="Disordered" evidence="1">
    <location>
        <begin position="181"/>
        <end position="253"/>
    </location>
</feature>
<dbReference type="CDD" id="cd01829">
    <property type="entry name" value="SGNH_hydrolase_peri2"/>
    <property type="match status" value="1"/>
</dbReference>
<dbReference type="SUPFAM" id="SSF52266">
    <property type="entry name" value="SGNH hydrolase"/>
    <property type="match status" value="1"/>
</dbReference>
<comment type="caution">
    <text evidence="2">The sequence shown here is derived from an EMBL/GenBank/DDBJ whole genome shotgun (WGS) entry which is preliminary data.</text>
</comment>
<dbReference type="STRING" id="375.BKD09_RS45060"/>
<feature type="region of interest" description="Disordered" evidence="1">
    <location>
        <begin position="381"/>
        <end position="407"/>
    </location>
</feature>
<feature type="compositionally biased region" description="Low complexity" evidence="1">
    <location>
        <begin position="66"/>
        <end position="82"/>
    </location>
</feature>
<sequence>MSKPKSFFKALTETGPLIALGTALAILVSVAGPASAQFFNFPGFGGPPQRQAPPPRNGGGGGWFGGDFFAPFQQQQPQAPRQDFSRAPAPSKRDTTPDKNVLVIGDAMADWLAYGLEDAYTEQPDMGVIRKHKTTSGLIKYQPKGEPADWAAAAKGILETEKPDVIVVMLGLNDRISIREAAPDKATDKDKKNDKGARAKPQGKPGDKAGDAKPDSAAKPDDKPADADLPQDDADNADTPAAAAPEKTARNPNGLYEFRDERWVELYGKKIEELANVLKSKGVPVLWVGLPAIRGPKGTADMLFLDSLYREGAAKAGITYVDVWDGFVDEAGRFLQKGPDFEGQIRQLRSYDGVYFTKAGARKLAHYVEREITRLLAGRSGPIALPSEPATPDTSAEPGKPAPRPLAGPIVPLVAASISTDQLLGGPGSRPAAVDALAAKTMVKGEPLAAPAGRADDYAWPRREVGREQAKGDTPMAATTPDGDGGAAAPATPSAAAAIAPPRLAPKKPPVVQQPQQPAQASPAFRDFFGFGSPQPPPRQFAPAPRNPNPAIPRPPGNVGRSAEMFR</sequence>
<name>A0A0A3XXP4_BRAJP</name>
<feature type="compositionally biased region" description="Basic and acidic residues" evidence="1">
    <location>
        <begin position="205"/>
        <end position="226"/>
    </location>
</feature>
<evidence type="ECO:0000256" key="1">
    <source>
        <dbReference type="SAM" id="MobiDB-lite"/>
    </source>
</evidence>
<organism evidence="2 3">
    <name type="scientific">Bradyrhizobium japonicum</name>
    <dbReference type="NCBI Taxonomy" id="375"/>
    <lineage>
        <taxon>Bacteria</taxon>
        <taxon>Pseudomonadati</taxon>
        <taxon>Pseudomonadota</taxon>
        <taxon>Alphaproteobacteria</taxon>
        <taxon>Hyphomicrobiales</taxon>
        <taxon>Nitrobacteraceae</taxon>
        <taxon>Bradyrhizobium</taxon>
    </lineage>
</organism>
<dbReference type="InterPro" id="IPR036514">
    <property type="entry name" value="SGNH_hydro_sf"/>
</dbReference>
<feature type="compositionally biased region" description="Low complexity" evidence="1">
    <location>
        <begin position="510"/>
        <end position="521"/>
    </location>
</feature>
<evidence type="ECO:0008006" key="4">
    <source>
        <dbReference type="Google" id="ProtNLM"/>
    </source>
</evidence>
<dbReference type="EMBL" id="JRPN01000015">
    <property type="protein sequence ID" value="KGT78059.1"/>
    <property type="molecule type" value="Genomic_DNA"/>
</dbReference>
<dbReference type="Proteomes" id="UP000030377">
    <property type="component" value="Unassembled WGS sequence"/>
</dbReference>
<accession>A0A0A3XXP4</accession>
<feature type="region of interest" description="Disordered" evidence="1">
    <location>
        <begin position="466"/>
        <end position="567"/>
    </location>
</feature>
<feature type="compositionally biased region" description="Pro residues" evidence="1">
    <location>
        <begin position="534"/>
        <end position="556"/>
    </location>
</feature>
<feature type="region of interest" description="Disordered" evidence="1">
    <location>
        <begin position="43"/>
        <end position="99"/>
    </location>
</feature>
<dbReference type="RefSeq" id="WP_041956206.1">
    <property type="nucleotide sequence ID" value="NZ_JRPN01000015.1"/>
</dbReference>
<evidence type="ECO:0000313" key="2">
    <source>
        <dbReference type="EMBL" id="KGT78059.1"/>
    </source>
</evidence>
<proteinExistence type="predicted"/>
<dbReference type="GO" id="GO:0016788">
    <property type="term" value="F:hydrolase activity, acting on ester bonds"/>
    <property type="evidence" value="ECO:0007669"/>
    <property type="project" value="UniProtKB-ARBA"/>
</dbReference>
<reference evidence="2 3" key="1">
    <citation type="submission" date="2014-09" db="EMBL/GenBank/DDBJ databases">
        <title>Draft genome of Bradyrhizobium japonicum Is-34.</title>
        <authorList>
            <person name="Tsurumaru H."/>
            <person name="Yamakawa T."/>
            <person name="Hashimoto S."/>
            <person name="Okizaki K."/>
            <person name="Kanesaki Y."/>
            <person name="Yoshikawa H."/>
            <person name="Yajima S."/>
        </authorList>
    </citation>
    <scope>NUCLEOTIDE SEQUENCE [LARGE SCALE GENOMIC DNA]</scope>
    <source>
        <strain evidence="2 3">Is-34</strain>
    </source>
</reference>
<protein>
    <recommendedName>
        <fullName evidence="4">DUF459 domain-containing protein</fullName>
    </recommendedName>
</protein>
<gene>
    <name evidence="2" type="ORF">MA20_18130</name>
</gene>
<dbReference type="InterPro" id="IPR007407">
    <property type="entry name" value="DUF459"/>
</dbReference>
<evidence type="ECO:0000313" key="3">
    <source>
        <dbReference type="Proteomes" id="UP000030377"/>
    </source>
</evidence>
<feature type="compositionally biased region" description="Low complexity" evidence="1">
    <location>
        <begin position="477"/>
        <end position="502"/>
    </location>
</feature>
<dbReference type="AlphaFoldDB" id="A0A0A3XXP4"/>
<dbReference type="Pfam" id="PF04311">
    <property type="entry name" value="DUF459"/>
    <property type="match status" value="2"/>
</dbReference>